<dbReference type="InterPro" id="IPR045121">
    <property type="entry name" value="CoAse"/>
</dbReference>
<dbReference type="PROSITE" id="PS51462">
    <property type="entry name" value="NUDIX"/>
    <property type="match status" value="1"/>
</dbReference>
<protein>
    <recommendedName>
        <fullName evidence="1">Nudix hydrolase domain-containing protein</fullName>
    </recommendedName>
</protein>
<reference evidence="3" key="1">
    <citation type="submission" date="2017-08" db="EMBL/GenBank/DDBJ databases">
        <title>Direct submision.</title>
        <authorList>
            <person name="Kim S.-J."/>
            <person name="Rhee S.-K."/>
        </authorList>
    </citation>
    <scope>NUCLEOTIDE SEQUENCE [LARGE SCALE GENOMIC DNA]</scope>
    <source>
        <strain evidence="3">GI5</strain>
    </source>
</reference>
<keyword evidence="3" id="KW-1185">Reference proteome</keyword>
<evidence type="ECO:0000259" key="1">
    <source>
        <dbReference type="PROSITE" id="PS51462"/>
    </source>
</evidence>
<sequence>MMMLGGWVDQAAVAVIYRHTDNGCELFFIQRAKKRGDPWSGDMAFPGGRKQIEDATLIDTAVRETWEETGLDLFHHGVFQHKLTHQLTRSHRKHAPMIVTPHLFYWQGDDAINLNHECDDALWIPLDFFNDQRQRSSLTWKQGHFALQLPCYRYGEKTVWGLTLRMLDQIRQRSELFGLNP</sequence>
<dbReference type="CDD" id="cd03426">
    <property type="entry name" value="NUDIX_CoAse_Nudt7"/>
    <property type="match status" value="1"/>
</dbReference>
<dbReference type="PANTHER" id="PTHR12992:SF44">
    <property type="entry name" value="NUDIX HYDROLASE DOMAIN-CONTAINING PROTEIN"/>
    <property type="match status" value="1"/>
</dbReference>
<name>A0A2K9LKE3_9GAMM</name>
<proteinExistence type="predicted"/>
<evidence type="ECO:0000313" key="2">
    <source>
        <dbReference type="EMBL" id="AUM12752.1"/>
    </source>
</evidence>
<dbReference type="KEGG" id="kak:Kalk_10120"/>
<dbReference type="SUPFAM" id="SSF55811">
    <property type="entry name" value="Nudix"/>
    <property type="match status" value="1"/>
</dbReference>
<accession>A0A2K9LKE3</accession>
<dbReference type="Pfam" id="PF00293">
    <property type="entry name" value="NUDIX"/>
    <property type="match status" value="1"/>
</dbReference>
<dbReference type="OrthoDB" id="7056880at2"/>
<organism evidence="2 3">
    <name type="scientific">Ketobacter alkanivorans</name>
    <dbReference type="NCBI Taxonomy" id="1917421"/>
    <lineage>
        <taxon>Bacteria</taxon>
        <taxon>Pseudomonadati</taxon>
        <taxon>Pseudomonadota</taxon>
        <taxon>Gammaproteobacteria</taxon>
        <taxon>Pseudomonadales</taxon>
        <taxon>Ketobacteraceae</taxon>
        <taxon>Ketobacter</taxon>
    </lineage>
</organism>
<dbReference type="InterPro" id="IPR000086">
    <property type="entry name" value="NUDIX_hydrolase_dom"/>
</dbReference>
<evidence type="ECO:0000313" key="3">
    <source>
        <dbReference type="Proteomes" id="UP000235116"/>
    </source>
</evidence>
<dbReference type="AlphaFoldDB" id="A0A2K9LKE3"/>
<dbReference type="Gene3D" id="3.90.79.10">
    <property type="entry name" value="Nucleoside Triphosphate Pyrophosphohydrolase"/>
    <property type="match status" value="1"/>
</dbReference>
<dbReference type="GO" id="GO:0010945">
    <property type="term" value="F:coenzyme A diphosphatase activity"/>
    <property type="evidence" value="ECO:0007669"/>
    <property type="project" value="InterPro"/>
</dbReference>
<dbReference type="PANTHER" id="PTHR12992">
    <property type="entry name" value="NUDIX HYDROLASE"/>
    <property type="match status" value="1"/>
</dbReference>
<gene>
    <name evidence="2" type="ORF">Kalk_10120</name>
</gene>
<feature type="domain" description="Nudix hydrolase" evidence="1">
    <location>
        <begin position="7"/>
        <end position="148"/>
    </location>
</feature>
<dbReference type="EMBL" id="CP022684">
    <property type="protein sequence ID" value="AUM12752.1"/>
    <property type="molecule type" value="Genomic_DNA"/>
</dbReference>
<dbReference type="RefSeq" id="WP_101894135.1">
    <property type="nucleotide sequence ID" value="NZ_CP022684.1"/>
</dbReference>
<dbReference type="InterPro" id="IPR015797">
    <property type="entry name" value="NUDIX_hydrolase-like_dom_sf"/>
</dbReference>
<dbReference type="Proteomes" id="UP000235116">
    <property type="component" value="Chromosome"/>
</dbReference>